<evidence type="ECO:0000313" key="2">
    <source>
        <dbReference type="EMBL" id="ABK25250.1"/>
    </source>
</evidence>
<protein>
    <recommendedName>
        <fullName evidence="1">AB hydrolase-1 domain-containing protein</fullName>
    </recommendedName>
</protein>
<reference evidence="2" key="1">
    <citation type="journal article" date="2008" name="BMC Genomics">
        <title>A conifer genomics resource of 200,000 spruce (Picea spp.) ESTs and 6,464 high-quality, sequence-finished full-length cDNAs for Sitka spruce (Picea sitchensis).</title>
        <authorList>
            <person name="Ralph S.G."/>
            <person name="Chun H.J."/>
            <person name="Kolosova N."/>
            <person name="Cooper D."/>
            <person name="Oddy C."/>
            <person name="Ritland C.E."/>
            <person name="Kirkpatrick R."/>
            <person name="Moore R."/>
            <person name="Barber S."/>
            <person name="Holt R.A."/>
            <person name="Jones S.J."/>
            <person name="Marra M.A."/>
            <person name="Douglas C.J."/>
            <person name="Ritland K."/>
            <person name="Bohlmann J."/>
        </authorList>
    </citation>
    <scope>NUCLEOTIDE SEQUENCE</scope>
    <source>
        <tissue evidence="2">Green portion of the leader tissue</tissue>
    </source>
</reference>
<dbReference type="InterPro" id="IPR029058">
    <property type="entry name" value="AB_hydrolase_fold"/>
</dbReference>
<dbReference type="Gene3D" id="3.40.50.1820">
    <property type="entry name" value="alpha/beta hydrolase"/>
    <property type="match status" value="1"/>
</dbReference>
<dbReference type="PANTHER" id="PTHR43139:SF52">
    <property type="entry name" value="SI:DKEY-122A22.2"/>
    <property type="match status" value="1"/>
</dbReference>
<sequence length="305" mass="34458">MRGLFGFSIIEFVRKRKRAQWISLGLRSKQIQLNNGTSLHCWVLQKNEPDSLENPRPSLLLVHGFGADGLTGWDTQICALGKHFDLLIPDLIFFGDSTTTSSERTEIFQAECLKSMLDTLGVESVIVVGHSYGGFVAFWMAHKYPNVVRRLVIVSSGICMTPSTNDPLLEEFGSSDIEDLLLPKNVGDFKRVANFSFYKMPWLPSFIYKDLLQAVERNREQKAELLHATVIGSKNSQALPSVNQDVLIVWGEKDRIFRLEEAYVLQKHIGEKGKLVVIKDCGHVLPVEKPTKLNQTILKFLQLDN</sequence>
<dbReference type="Pfam" id="PF00561">
    <property type="entry name" value="Abhydrolase_1"/>
    <property type="match status" value="1"/>
</dbReference>
<dbReference type="PRINTS" id="PR00111">
    <property type="entry name" value="ABHYDROLASE"/>
</dbReference>
<name>A9NX89_PICSI</name>
<feature type="domain" description="AB hydrolase-1" evidence="1">
    <location>
        <begin position="57"/>
        <end position="290"/>
    </location>
</feature>
<dbReference type="PANTHER" id="PTHR43139">
    <property type="entry name" value="SI:DKEY-122A22.2"/>
    <property type="match status" value="1"/>
</dbReference>
<accession>A9NX89</accession>
<dbReference type="InterPro" id="IPR000639">
    <property type="entry name" value="Epox_hydrolase-like"/>
</dbReference>
<evidence type="ECO:0000259" key="1">
    <source>
        <dbReference type="Pfam" id="PF00561"/>
    </source>
</evidence>
<dbReference type="InterPro" id="IPR052370">
    <property type="entry name" value="Meta-cleavage_hydrolase"/>
</dbReference>
<dbReference type="EMBL" id="EF085954">
    <property type="protein sequence ID" value="ABK25250.1"/>
    <property type="molecule type" value="mRNA"/>
</dbReference>
<dbReference type="SUPFAM" id="SSF53474">
    <property type="entry name" value="alpha/beta-Hydrolases"/>
    <property type="match status" value="1"/>
</dbReference>
<dbReference type="PRINTS" id="PR00412">
    <property type="entry name" value="EPOXHYDRLASE"/>
</dbReference>
<proteinExistence type="evidence at transcript level"/>
<dbReference type="AlphaFoldDB" id="A9NX89"/>
<dbReference type="InterPro" id="IPR000073">
    <property type="entry name" value="AB_hydrolase_1"/>
</dbReference>
<organism evidence="2">
    <name type="scientific">Picea sitchensis</name>
    <name type="common">Sitka spruce</name>
    <name type="synonym">Pinus sitchensis</name>
    <dbReference type="NCBI Taxonomy" id="3332"/>
    <lineage>
        <taxon>Eukaryota</taxon>
        <taxon>Viridiplantae</taxon>
        <taxon>Streptophyta</taxon>
        <taxon>Embryophyta</taxon>
        <taxon>Tracheophyta</taxon>
        <taxon>Spermatophyta</taxon>
        <taxon>Pinopsida</taxon>
        <taxon>Pinidae</taxon>
        <taxon>Conifers I</taxon>
        <taxon>Pinales</taxon>
        <taxon>Pinaceae</taxon>
        <taxon>Picea</taxon>
    </lineage>
</organism>
<dbReference type="GO" id="GO:0003824">
    <property type="term" value="F:catalytic activity"/>
    <property type="evidence" value="ECO:0007669"/>
    <property type="project" value="InterPro"/>
</dbReference>